<evidence type="ECO:0000256" key="1">
    <source>
        <dbReference type="SAM" id="MobiDB-lite"/>
    </source>
</evidence>
<accession>A0ABP7D144</accession>
<keyword evidence="2" id="KW-1133">Transmembrane helix</keyword>
<name>A0ABP7D144_9ACTN</name>
<sequence>MTQLLVDRTMVDGCGEIAPAAVPATPAPRARRTPARQQPGRQVRPGRSRRGSGRSSVPTLRPAAFWVAPDSARRSGAVRSCTPAAPVLAEVAVSRPTWRLTDRGVAVVLVVGLMIMVAALTVVGLTAMSVTGEGHQVSVSAGLPR</sequence>
<dbReference type="RefSeq" id="WP_344811667.1">
    <property type="nucleotide sequence ID" value="NZ_BAAAYX010000003.1"/>
</dbReference>
<evidence type="ECO:0000313" key="4">
    <source>
        <dbReference type="Proteomes" id="UP001500051"/>
    </source>
</evidence>
<keyword evidence="2" id="KW-0472">Membrane</keyword>
<evidence type="ECO:0000313" key="3">
    <source>
        <dbReference type="EMBL" id="GAA3699307.1"/>
    </source>
</evidence>
<feature type="transmembrane region" description="Helical" evidence="2">
    <location>
        <begin position="105"/>
        <end position="128"/>
    </location>
</feature>
<dbReference type="Proteomes" id="UP001500051">
    <property type="component" value="Unassembled WGS sequence"/>
</dbReference>
<keyword evidence="2" id="KW-0812">Transmembrane</keyword>
<organism evidence="3 4">
    <name type="scientific">Microlunatus aurantiacus</name>
    <dbReference type="NCBI Taxonomy" id="446786"/>
    <lineage>
        <taxon>Bacteria</taxon>
        <taxon>Bacillati</taxon>
        <taxon>Actinomycetota</taxon>
        <taxon>Actinomycetes</taxon>
        <taxon>Propionibacteriales</taxon>
        <taxon>Propionibacteriaceae</taxon>
        <taxon>Microlunatus</taxon>
    </lineage>
</organism>
<keyword evidence="4" id="KW-1185">Reference proteome</keyword>
<proteinExistence type="predicted"/>
<evidence type="ECO:0000256" key="2">
    <source>
        <dbReference type="SAM" id="Phobius"/>
    </source>
</evidence>
<protein>
    <submittedName>
        <fullName evidence="3">Uncharacterized protein</fullName>
    </submittedName>
</protein>
<reference evidence="4" key="1">
    <citation type="journal article" date="2019" name="Int. J. Syst. Evol. Microbiol.">
        <title>The Global Catalogue of Microorganisms (GCM) 10K type strain sequencing project: providing services to taxonomists for standard genome sequencing and annotation.</title>
        <authorList>
            <consortium name="The Broad Institute Genomics Platform"/>
            <consortium name="The Broad Institute Genome Sequencing Center for Infectious Disease"/>
            <person name="Wu L."/>
            <person name="Ma J."/>
        </authorList>
    </citation>
    <scope>NUCLEOTIDE SEQUENCE [LARGE SCALE GENOMIC DNA]</scope>
    <source>
        <strain evidence="4">JCM 16548</strain>
    </source>
</reference>
<comment type="caution">
    <text evidence="3">The sequence shown here is derived from an EMBL/GenBank/DDBJ whole genome shotgun (WGS) entry which is preliminary data.</text>
</comment>
<gene>
    <name evidence="3" type="ORF">GCM10022204_14760</name>
</gene>
<dbReference type="EMBL" id="BAAAYX010000003">
    <property type="protein sequence ID" value="GAA3699307.1"/>
    <property type="molecule type" value="Genomic_DNA"/>
</dbReference>
<feature type="region of interest" description="Disordered" evidence="1">
    <location>
        <begin position="17"/>
        <end position="59"/>
    </location>
</feature>
<feature type="compositionally biased region" description="Low complexity" evidence="1">
    <location>
        <begin position="18"/>
        <end position="28"/>
    </location>
</feature>